<sequence>MSAPPLSHVTAHKPYVHTCVFIMCISHHNPTINILCMHIPQLSSTPPPLAEPREAMSSPQNGSSLAHMPLEIQQNIFFRLDMTDLCNLRRTCRAIENSLYDDFFDEICREIHVVCHPVSMDRFRAMASVPKLAEKIQAVHISTHVLRGRDAVEAHAQEYADMCWAEANAVNSDRFGANTFTSAFLRSFHCLLGLPNLRNLVISDLPDPWAELQTGLSPPKPLGRKAILASTGHDILDDTDHIPSPAFYWTLRRFVMAQALRLTRHIPDGHDVTLDVAIKVQHGIQWTETEMDNSLPPQFATEWTLACHRVRRFTIDYSQAVQPRLGSMMGTGDAVFHVNQRNTNDWIMGPDLSPSILSIQGLSRNAVGSWTFSLKSFTQWKNNVKKLRVHNAKTLPHFMCGLLEHYKECTVLELTEVLFYSWRLGPPAWRTTLSHLGGMQELSSLRLSKIGYSTLKGPRHDLLRLQAKFFPSQSSHFIAKAEPWLGKEKILDVMNKIRLDHPPQRTFLFQRPDGKLKWYVEVGDLA</sequence>
<accession>A0A9W4UT06</accession>
<reference evidence="2" key="1">
    <citation type="submission" date="2023-01" db="EMBL/GenBank/DDBJ databases">
        <authorList>
            <person name="Van Ghelder C."/>
            <person name="Rancurel C."/>
        </authorList>
    </citation>
    <scope>NUCLEOTIDE SEQUENCE</scope>
    <source>
        <strain evidence="2">CNCM I-4278</strain>
    </source>
</reference>
<gene>
    <name evidence="2" type="ORF">PDIGIT_LOCUS12972</name>
</gene>
<dbReference type="PROSITE" id="PS50181">
    <property type="entry name" value="FBOX"/>
    <property type="match status" value="1"/>
</dbReference>
<protein>
    <recommendedName>
        <fullName evidence="1">F-box domain-containing protein</fullName>
    </recommendedName>
</protein>
<dbReference type="SUPFAM" id="SSF81383">
    <property type="entry name" value="F-box domain"/>
    <property type="match status" value="1"/>
</dbReference>
<name>A0A9W4UT06_9PLEO</name>
<feature type="domain" description="F-box" evidence="1">
    <location>
        <begin position="62"/>
        <end position="107"/>
    </location>
</feature>
<dbReference type="SMART" id="SM00256">
    <property type="entry name" value="FBOX"/>
    <property type="match status" value="1"/>
</dbReference>
<dbReference type="InterPro" id="IPR036047">
    <property type="entry name" value="F-box-like_dom_sf"/>
</dbReference>
<organism evidence="2 3">
    <name type="scientific">Periconia digitata</name>
    <dbReference type="NCBI Taxonomy" id="1303443"/>
    <lineage>
        <taxon>Eukaryota</taxon>
        <taxon>Fungi</taxon>
        <taxon>Dikarya</taxon>
        <taxon>Ascomycota</taxon>
        <taxon>Pezizomycotina</taxon>
        <taxon>Dothideomycetes</taxon>
        <taxon>Pleosporomycetidae</taxon>
        <taxon>Pleosporales</taxon>
        <taxon>Massarineae</taxon>
        <taxon>Periconiaceae</taxon>
        <taxon>Periconia</taxon>
    </lineage>
</organism>
<dbReference type="OrthoDB" id="5279008at2759"/>
<dbReference type="EMBL" id="CAOQHR010000009">
    <property type="protein sequence ID" value="CAI6339808.1"/>
    <property type="molecule type" value="Genomic_DNA"/>
</dbReference>
<dbReference type="Proteomes" id="UP001152607">
    <property type="component" value="Unassembled WGS sequence"/>
</dbReference>
<dbReference type="InterPro" id="IPR001810">
    <property type="entry name" value="F-box_dom"/>
</dbReference>
<proteinExistence type="predicted"/>
<comment type="caution">
    <text evidence="2">The sequence shown here is derived from an EMBL/GenBank/DDBJ whole genome shotgun (WGS) entry which is preliminary data.</text>
</comment>
<dbReference type="Pfam" id="PF12937">
    <property type="entry name" value="F-box-like"/>
    <property type="match status" value="1"/>
</dbReference>
<keyword evidence="3" id="KW-1185">Reference proteome</keyword>
<evidence type="ECO:0000313" key="2">
    <source>
        <dbReference type="EMBL" id="CAI6339808.1"/>
    </source>
</evidence>
<evidence type="ECO:0000313" key="3">
    <source>
        <dbReference type="Proteomes" id="UP001152607"/>
    </source>
</evidence>
<dbReference type="AlphaFoldDB" id="A0A9W4UT06"/>
<evidence type="ECO:0000259" key="1">
    <source>
        <dbReference type="PROSITE" id="PS50181"/>
    </source>
</evidence>